<accession>A0A318L012</accession>
<dbReference type="PROSITE" id="PS01124">
    <property type="entry name" value="HTH_ARAC_FAMILY_2"/>
    <property type="match status" value="1"/>
</dbReference>
<dbReference type="EMBL" id="QJKI01000009">
    <property type="protein sequence ID" value="PXX78863.1"/>
    <property type="molecule type" value="Genomic_DNA"/>
</dbReference>
<dbReference type="Gene3D" id="3.40.50.880">
    <property type="match status" value="1"/>
</dbReference>
<dbReference type="Gene3D" id="1.10.10.60">
    <property type="entry name" value="Homeodomain-like"/>
    <property type="match status" value="1"/>
</dbReference>
<dbReference type="InterPro" id="IPR009057">
    <property type="entry name" value="Homeodomain-like_sf"/>
</dbReference>
<dbReference type="InterPro" id="IPR018060">
    <property type="entry name" value="HTH_AraC"/>
</dbReference>
<organism evidence="5 6">
    <name type="scientific">Rivihabitans pingtungensis</name>
    <dbReference type="NCBI Taxonomy" id="1054498"/>
    <lineage>
        <taxon>Bacteria</taxon>
        <taxon>Pseudomonadati</taxon>
        <taxon>Pseudomonadota</taxon>
        <taxon>Betaproteobacteria</taxon>
        <taxon>Neisseriales</taxon>
        <taxon>Aquaspirillaceae</taxon>
        <taxon>Rivihabitans</taxon>
    </lineage>
</organism>
<comment type="caution">
    <text evidence="5">The sequence shown here is derived from an EMBL/GenBank/DDBJ whole genome shotgun (WGS) entry which is preliminary data.</text>
</comment>
<evidence type="ECO:0000256" key="2">
    <source>
        <dbReference type="ARBA" id="ARBA00023125"/>
    </source>
</evidence>
<dbReference type="Pfam" id="PF12833">
    <property type="entry name" value="HTH_18"/>
    <property type="match status" value="1"/>
</dbReference>
<dbReference type="OrthoDB" id="9794896at2"/>
<proteinExistence type="predicted"/>
<dbReference type="InterPro" id="IPR029062">
    <property type="entry name" value="Class_I_gatase-like"/>
</dbReference>
<dbReference type="AlphaFoldDB" id="A0A318L012"/>
<dbReference type="GO" id="GO:0003700">
    <property type="term" value="F:DNA-binding transcription factor activity"/>
    <property type="evidence" value="ECO:0007669"/>
    <property type="project" value="InterPro"/>
</dbReference>
<dbReference type="GO" id="GO:0043565">
    <property type="term" value="F:sequence-specific DNA binding"/>
    <property type="evidence" value="ECO:0007669"/>
    <property type="project" value="InterPro"/>
</dbReference>
<evidence type="ECO:0000259" key="4">
    <source>
        <dbReference type="PROSITE" id="PS01124"/>
    </source>
</evidence>
<name>A0A318L012_9NEIS</name>
<evidence type="ECO:0000256" key="3">
    <source>
        <dbReference type="ARBA" id="ARBA00023163"/>
    </source>
</evidence>
<evidence type="ECO:0000256" key="1">
    <source>
        <dbReference type="ARBA" id="ARBA00023015"/>
    </source>
</evidence>
<dbReference type="PANTHER" id="PTHR43280">
    <property type="entry name" value="ARAC-FAMILY TRANSCRIPTIONAL REGULATOR"/>
    <property type="match status" value="1"/>
</dbReference>
<keyword evidence="2" id="KW-0238">DNA-binding</keyword>
<feature type="domain" description="HTH araC/xylS-type" evidence="4">
    <location>
        <begin position="221"/>
        <end position="319"/>
    </location>
</feature>
<gene>
    <name evidence="5" type="ORF">DFR34_10987</name>
</gene>
<dbReference type="SUPFAM" id="SSF52317">
    <property type="entry name" value="Class I glutamine amidotransferase-like"/>
    <property type="match status" value="1"/>
</dbReference>
<keyword evidence="6" id="KW-1185">Reference proteome</keyword>
<keyword evidence="3" id="KW-0804">Transcription</keyword>
<reference evidence="5 6" key="1">
    <citation type="submission" date="2018-05" db="EMBL/GenBank/DDBJ databases">
        <title>Genomic Encyclopedia of Type Strains, Phase IV (KMG-IV): sequencing the most valuable type-strain genomes for metagenomic binning, comparative biology and taxonomic classification.</title>
        <authorList>
            <person name="Goeker M."/>
        </authorList>
    </citation>
    <scope>NUCLEOTIDE SEQUENCE [LARGE SCALE GENOMIC DNA]</scope>
    <source>
        <strain evidence="5 6">DSM 29661</strain>
    </source>
</reference>
<dbReference type="PANTHER" id="PTHR43280:SF30">
    <property type="entry name" value="MMSAB OPERON REGULATORY PROTEIN"/>
    <property type="match status" value="1"/>
</dbReference>
<protein>
    <submittedName>
        <fullName evidence="5">Transcriptional regulator GlxA family with amidase domain</fullName>
    </submittedName>
</protein>
<keyword evidence="1" id="KW-0805">Transcription regulation</keyword>
<dbReference type="SUPFAM" id="SSF46689">
    <property type="entry name" value="Homeodomain-like"/>
    <property type="match status" value="2"/>
</dbReference>
<evidence type="ECO:0000313" key="5">
    <source>
        <dbReference type="EMBL" id="PXX78863.1"/>
    </source>
</evidence>
<evidence type="ECO:0000313" key="6">
    <source>
        <dbReference type="Proteomes" id="UP000247555"/>
    </source>
</evidence>
<dbReference type="SMART" id="SM00342">
    <property type="entry name" value="HTH_ARAC"/>
    <property type="match status" value="1"/>
</dbReference>
<dbReference type="Proteomes" id="UP000247555">
    <property type="component" value="Unassembled WGS sequence"/>
</dbReference>
<dbReference type="RefSeq" id="WP_110390779.1">
    <property type="nucleotide sequence ID" value="NZ_QJKI01000009.1"/>
</dbReference>
<sequence>MLKLAIIVLDGCWGSQLMGILDFVAIHSLVAAHHGVPPGLEVHLYGLTDGEVRLGNGLSLPVKALEEQPDPQTLALVPGVEYGQLKQLLDNPALDWARLGRFFRESQAVLGLSTGTFMLAQSGVLNGGQVVTHWRFAETLQRRYPQLTVSHQHSLLEWGRFASATQLDAALTWLAQRLLASLSSHVVSQSLALTSQNGEVNHTLWLAELHRYKQHADSAILELQYFIDANYAKPLTLAMLAARINASESSLKRRFRKACGLSASRYWQLVRMARMKHLLLTSDTPVDDLCCDIGYTDPRFARRLFAQSTGLSPRAFRQRAKTLAIPP</sequence>